<sequence length="333" mass="36687">MSACVVVKGVSKVYGGGVRALEGVSTEVEEGEVRAFLGPNGAGKTTLMRILTTQLRPTGGDAWVKGFHVVRDSSKVRELIGYVPQEFSVWSDLTGYENMLIYAKLYGVPRDRRRRLIEEMLEFMGLEEAAGRLVKTYSGGMIRRLELAIALMTRPEVLFLDEPTIGLDPRARALVWERLLEYKRGYGTTIVFNTHYMDEAERYAEKVTVLNRGRVVAEGSPRELVKQVGGGDVVRVWVDDDLGAALKTLSGLPGVEVVARGNPLALRVENADAAVALVARRLAEAGMKVGEISVRRPTLEDVFIKITGMSFEEAERASYREAARARRAIVKGG</sequence>
<dbReference type="PANTHER" id="PTHR43582:SF2">
    <property type="entry name" value="LINEARMYCIN RESISTANCE ATP-BINDING PROTEIN LNRL"/>
    <property type="match status" value="1"/>
</dbReference>
<proteinExistence type="predicted"/>
<dbReference type="SMART" id="SM00382">
    <property type="entry name" value="AAA"/>
    <property type="match status" value="1"/>
</dbReference>
<dbReference type="AlphaFoldDB" id="A0A7C3WWI5"/>
<comment type="caution">
    <text evidence="5">The sequence shown here is derived from an EMBL/GenBank/DDBJ whole genome shotgun (WGS) entry which is preliminary data.</text>
</comment>
<accession>A0A7C3WWI5</accession>
<keyword evidence="3 5" id="KW-0067">ATP-binding</keyword>
<protein>
    <submittedName>
        <fullName evidence="5">ABC transporter ATP-binding protein</fullName>
    </submittedName>
</protein>
<feature type="domain" description="ABC transporter" evidence="4">
    <location>
        <begin position="5"/>
        <end position="237"/>
    </location>
</feature>
<gene>
    <name evidence="5" type="ORF">ENV88_07940</name>
</gene>
<dbReference type="InterPro" id="IPR025302">
    <property type="entry name" value="DrrA1/2-like_C"/>
</dbReference>
<dbReference type="Pfam" id="PF00005">
    <property type="entry name" value="ABC_tran"/>
    <property type="match status" value="1"/>
</dbReference>
<dbReference type="EMBL" id="DTIB01000140">
    <property type="protein sequence ID" value="HGB25927.1"/>
    <property type="molecule type" value="Genomic_DNA"/>
</dbReference>
<dbReference type="InterPro" id="IPR003593">
    <property type="entry name" value="AAA+_ATPase"/>
</dbReference>
<dbReference type="Gene3D" id="3.40.50.300">
    <property type="entry name" value="P-loop containing nucleotide triphosphate hydrolases"/>
    <property type="match status" value="1"/>
</dbReference>
<evidence type="ECO:0000259" key="4">
    <source>
        <dbReference type="PROSITE" id="PS50893"/>
    </source>
</evidence>
<reference evidence="5" key="1">
    <citation type="journal article" date="2020" name="mSystems">
        <title>Genome- and Community-Level Interaction Insights into Carbon Utilization and Element Cycling Functions of Hydrothermarchaeota in Hydrothermal Sediment.</title>
        <authorList>
            <person name="Zhou Z."/>
            <person name="Liu Y."/>
            <person name="Xu W."/>
            <person name="Pan J."/>
            <person name="Luo Z.H."/>
            <person name="Li M."/>
        </authorList>
    </citation>
    <scope>NUCLEOTIDE SEQUENCE [LARGE SCALE GENOMIC DNA]</scope>
    <source>
        <strain evidence="5">SpSt-8</strain>
    </source>
</reference>
<dbReference type="SUPFAM" id="SSF52540">
    <property type="entry name" value="P-loop containing nucleoside triphosphate hydrolases"/>
    <property type="match status" value="1"/>
</dbReference>
<dbReference type="PANTHER" id="PTHR43582">
    <property type="entry name" value="LINEARMYCIN RESISTANCE ATP-BINDING PROTEIN LNRL"/>
    <property type="match status" value="1"/>
</dbReference>
<dbReference type="Pfam" id="PF13732">
    <property type="entry name" value="DrrA1-3_C"/>
    <property type="match status" value="1"/>
</dbReference>
<dbReference type="InterPro" id="IPR027417">
    <property type="entry name" value="P-loop_NTPase"/>
</dbReference>
<organism evidence="5">
    <name type="scientific">Thermofilum pendens</name>
    <dbReference type="NCBI Taxonomy" id="2269"/>
    <lineage>
        <taxon>Archaea</taxon>
        <taxon>Thermoproteota</taxon>
        <taxon>Thermoprotei</taxon>
        <taxon>Thermofilales</taxon>
        <taxon>Thermofilaceae</taxon>
        <taxon>Thermofilum</taxon>
    </lineage>
</organism>
<dbReference type="InterPro" id="IPR003439">
    <property type="entry name" value="ABC_transporter-like_ATP-bd"/>
</dbReference>
<evidence type="ECO:0000256" key="1">
    <source>
        <dbReference type="ARBA" id="ARBA00022448"/>
    </source>
</evidence>
<name>A0A7C3WWI5_THEPE</name>
<evidence type="ECO:0000313" key="5">
    <source>
        <dbReference type="EMBL" id="HGB25927.1"/>
    </source>
</evidence>
<dbReference type="PROSITE" id="PS00211">
    <property type="entry name" value="ABC_TRANSPORTER_1"/>
    <property type="match status" value="1"/>
</dbReference>
<evidence type="ECO:0000256" key="3">
    <source>
        <dbReference type="ARBA" id="ARBA00022840"/>
    </source>
</evidence>
<dbReference type="PROSITE" id="PS50893">
    <property type="entry name" value="ABC_TRANSPORTER_2"/>
    <property type="match status" value="1"/>
</dbReference>
<dbReference type="InterPro" id="IPR017871">
    <property type="entry name" value="ABC_transporter-like_CS"/>
</dbReference>
<dbReference type="GO" id="GO:0016887">
    <property type="term" value="F:ATP hydrolysis activity"/>
    <property type="evidence" value="ECO:0007669"/>
    <property type="project" value="InterPro"/>
</dbReference>
<dbReference type="GO" id="GO:0005524">
    <property type="term" value="F:ATP binding"/>
    <property type="evidence" value="ECO:0007669"/>
    <property type="project" value="UniProtKB-KW"/>
</dbReference>
<keyword evidence="2" id="KW-0547">Nucleotide-binding</keyword>
<keyword evidence="1" id="KW-0813">Transport</keyword>
<evidence type="ECO:0000256" key="2">
    <source>
        <dbReference type="ARBA" id="ARBA00022741"/>
    </source>
</evidence>